<evidence type="ECO:0000313" key="4">
    <source>
        <dbReference type="Proteomes" id="UP000694923"/>
    </source>
</evidence>
<reference evidence="5" key="1">
    <citation type="submission" date="2025-08" db="UniProtKB">
        <authorList>
            <consortium name="RefSeq"/>
        </authorList>
    </citation>
    <scope>IDENTIFICATION</scope>
</reference>
<evidence type="ECO:0000259" key="3">
    <source>
        <dbReference type="PROSITE" id="PS50222"/>
    </source>
</evidence>
<dbReference type="PANTHER" id="PTHR11639">
    <property type="entry name" value="S100 CALCIUM-BINDING PROTEIN"/>
    <property type="match status" value="1"/>
</dbReference>
<dbReference type="GeneID" id="103586371"/>
<gene>
    <name evidence="5" type="primary">LOC103586371</name>
</gene>
<dbReference type="CDD" id="cd00213">
    <property type="entry name" value="S-100"/>
    <property type="match status" value="1"/>
</dbReference>
<dbReference type="InterPro" id="IPR034325">
    <property type="entry name" value="S-100_dom"/>
</dbReference>
<dbReference type="PANTHER" id="PTHR11639:SF67">
    <property type="entry name" value="PROTEIN S100-A7-LIKE 2"/>
    <property type="match status" value="1"/>
</dbReference>
<dbReference type="InterPro" id="IPR018247">
    <property type="entry name" value="EF_Hand_1_Ca_BS"/>
</dbReference>
<dbReference type="PROSITE" id="PS50222">
    <property type="entry name" value="EF_HAND_2"/>
    <property type="match status" value="1"/>
</dbReference>
<feature type="domain" description="EF-hand" evidence="3">
    <location>
        <begin position="50"/>
        <end position="85"/>
    </location>
</feature>
<keyword evidence="2" id="KW-0106">Calcium</keyword>
<keyword evidence="4" id="KW-1185">Reference proteome</keyword>
<accession>A0ABM0QBW3</accession>
<dbReference type="SUPFAM" id="SSF47473">
    <property type="entry name" value="EF-hand"/>
    <property type="match status" value="1"/>
</dbReference>
<evidence type="ECO:0000256" key="2">
    <source>
        <dbReference type="ARBA" id="ARBA00022837"/>
    </source>
</evidence>
<dbReference type="PROSITE" id="PS00018">
    <property type="entry name" value="EF_HAND_1"/>
    <property type="match status" value="1"/>
</dbReference>
<dbReference type="Gene3D" id="1.10.238.10">
    <property type="entry name" value="EF-hand"/>
    <property type="match status" value="1"/>
</dbReference>
<dbReference type="InterPro" id="IPR013787">
    <property type="entry name" value="S100_Ca-bd_sub"/>
</dbReference>
<proteinExistence type="predicted"/>
<organism evidence="4 5">
    <name type="scientific">Galeopterus variegatus</name>
    <name type="common">Malayan flying lemur</name>
    <name type="synonym">Cynocephalus variegatus</name>
    <dbReference type="NCBI Taxonomy" id="482537"/>
    <lineage>
        <taxon>Eukaryota</taxon>
        <taxon>Metazoa</taxon>
        <taxon>Chordata</taxon>
        <taxon>Craniata</taxon>
        <taxon>Vertebrata</taxon>
        <taxon>Euteleostomi</taxon>
        <taxon>Mammalia</taxon>
        <taxon>Eutheria</taxon>
        <taxon>Euarchontoglires</taxon>
        <taxon>Dermoptera</taxon>
        <taxon>Cynocephalidae</taxon>
        <taxon>Galeopterus</taxon>
    </lineage>
</organism>
<evidence type="ECO:0000256" key="1">
    <source>
        <dbReference type="ARBA" id="ARBA00022723"/>
    </source>
</evidence>
<name>A0ABM0QBW3_GALVR</name>
<dbReference type="Pfam" id="PF01023">
    <property type="entry name" value="S_100"/>
    <property type="match status" value="1"/>
</dbReference>
<dbReference type="RefSeq" id="XP_008565854.1">
    <property type="nucleotide sequence ID" value="XM_008567632.1"/>
</dbReference>
<sequence>MSTTQSEKTMMGLIDLFHEYTGRDDMIDKPRLLEMLKKNFPNFLSACDKKGRDYLANVFENKDKNKDDKIEFSEWLSLLGDIATDYHKHSHGAELCSGDSQ</sequence>
<dbReference type="SMART" id="SM01394">
    <property type="entry name" value="S_100"/>
    <property type="match status" value="1"/>
</dbReference>
<dbReference type="InterPro" id="IPR011992">
    <property type="entry name" value="EF-hand-dom_pair"/>
</dbReference>
<protein>
    <submittedName>
        <fullName evidence="5">Protein S100-A7-like</fullName>
    </submittedName>
</protein>
<dbReference type="InterPro" id="IPR002048">
    <property type="entry name" value="EF_hand_dom"/>
</dbReference>
<evidence type="ECO:0000313" key="5">
    <source>
        <dbReference type="RefSeq" id="XP_008565854.1"/>
    </source>
</evidence>
<dbReference type="Proteomes" id="UP000694923">
    <property type="component" value="Unplaced"/>
</dbReference>
<keyword evidence="1" id="KW-0479">Metal-binding</keyword>